<keyword evidence="3" id="KW-1185">Reference proteome</keyword>
<reference evidence="2 3" key="1">
    <citation type="journal article" date="2019" name="Commun. Biol.">
        <title>The bagworm genome reveals a unique fibroin gene that provides high tensile strength.</title>
        <authorList>
            <person name="Kono N."/>
            <person name="Nakamura H."/>
            <person name="Ohtoshi R."/>
            <person name="Tomita M."/>
            <person name="Numata K."/>
            <person name="Arakawa K."/>
        </authorList>
    </citation>
    <scope>NUCLEOTIDE SEQUENCE [LARGE SCALE GENOMIC DNA]</scope>
</reference>
<evidence type="ECO:0000256" key="1">
    <source>
        <dbReference type="SAM" id="MobiDB-lite"/>
    </source>
</evidence>
<organism evidence="2 3">
    <name type="scientific">Eumeta variegata</name>
    <name type="common">Bagworm moth</name>
    <name type="synonym">Eumeta japonica</name>
    <dbReference type="NCBI Taxonomy" id="151549"/>
    <lineage>
        <taxon>Eukaryota</taxon>
        <taxon>Metazoa</taxon>
        <taxon>Ecdysozoa</taxon>
        <taxon>Arthropoda</taxon>
        <taxon>Hexapoda</taxon>
        <taxon>Insecta</taxon>
        <taxon>Pterygota</taxon>
        <taxon>Neoptera</taxon>
        <taxon>Endopterygota</taxon>
        <taxon>Lepidoptera</taxon>
        <taxon>Glossata</taxon>
        <taxon>Ditrysia</taxon>
        <taxon>Tineoidea</taxon>
        <taxon>Psychidae</taxon>
        <taxon>Oiketicinae</taxon>
        <taxon>Eumeta</taxon>
    </lineage>
</organism>
<sequence length="133" mass="14935">MHIHSGAGRRRRGRPAGVDHLVVMRYGKRLSRDRRSNTFLAQHDGGQLWTRNKNGSEIRPLGILTKSTKYRMNVNLPADGVAHGQQHRDRRNGSRPYACSAHGADGLKARVDYSLLELKKLLKELANRGIVCS</sequence>
<proteinExistence type="predicted"/>
<dbReference type="EMBL" id="BGZK01000128">
    <property type="protein sequence ID" value="GBP21364.1"/>
    <property type="molecule type" value="Genomic_DNA"/>
</dbReference>
<accession>A0A4C1U5V9</accession>
<comment type="caution">
    <text evidence="2">The sequence shown here is derived from an EMBL/GenBank/DDBJ whole genome shotgun (WGS) entry which is preliminary data.</text>
</comment>
<name>A0A4C1U5V9_EUMVA</name>
<dbReference type="AlphaFoldDB" id="A0A4C1U5V9"/>
<gene>
    <name evidence="2" type="ORF">EVAR_11963_1</name>
</gene>
<dbReference type="Proteomes" id="UP000299102">
    <property type="component" value="Unassembled WGS sequence"/>
</dbReference>
<feature type="region of interest" description="Disordered" evidence="1">
    <location>
        <begin position="81"/>
        <end position="100"/>
    </location>
</feature>
<evidence type="ECO:0000313" key="3">
    <source>
        <dbReference type="Proteomes" id="UP000299102"/>
    </source>
</evidence>
<evidence type="ECO:0000313" key="2">
    <source>
        <dbReference type="EMBL" id="GBP21364.1"/>
    </source>
</evidence>
<protein>
    <submittedName>
        <fullName evidence="2">Uncharacterized protein</fullName>
    </submittedName>
</protein>